<dbReference type="EMBL" id="VZCB01000043">
    <property type="protein sequence ID" value="MQN80236.1"/>
    <property type="molecule type" value="Genomic_DNA"/>
</dbReference>
<evidence type="ECO:0000313" key="3">
    <source>
        <dbReference type="EMBL" id="MQN80236.1"/>
    </source>
</evidence>
<dbReference type="Proteomes" id="UP001209168">
    <property type="component" value="Unassembled WGS sequence"/>
</dbReference>
<reference evidence="3 8" key="2">
    <citation type="submission" date="2019-09" db="EMBL/GenBank/DDBJ databases">
        <title>Distinct polysaccharide growth profiles of human intestinal Prevotella copri isolates.</title>
        <authorList>
            <person name="Fehlner-Peach H."/>
            <person name="Magnabosco C."/>
            <person name="Raghavan V."/>
            <person name="Scher J.U."/>
            <person name="Tett A."/>
            <person name="Cox L.M."/>
            <person name="Gottsegen C."/>
            <person name="Watters A."/>
            <person name="Wiltshire- Gordon J.D."/>
            <person name="Segata N."/>
            <person name="Bonneau R."/>
            <person name="Littman D.R."/>
        </authorList>
    </citation>
    <scope>NUCLEOTIDE SEQUENCE [LARGE SCALE GENOMIC DNA]</scope>
    <source>
        <strain evidence="8">iA622</strain>
        <strain evidence="3">IA622</strain>
    </source>
</reference>
<gene>
    <name evidence="5" type="ORF">DW026_10105</name>
    <name evidence="4" type="ORF">DWV76_13445</name>
    <name evidence="3" type="ORF">F7D73_04575</name>
    <name evidence="2" type="ORF">ONT23_16505</name>
</gene>
<evidence type="ECO:0000313" key="7">
    <source>
        <dbReference type="Proteomes" id="UP000283785"/>
    </source>
</evidence>
<dbReference type="EMBL" id="QSAG01000035">
    <property type="protein sequence ID" value="RGW40888.1"/>
    <property type="molecule type" value="Genomic_DNA"/>
</dbReference>
<name>A0A3R6ENN7_9BACT</name>
<dbReference type="InterPro" id="IPR010093">
    <property type="entry name" value="SinI_DNA-bd"/>
</dbReference>
<feature type="domain" description="Helix-turn-helix" evidence="1">
    <location>
        <begin position="31"/>
        <end position="81"/>
    </location>
</feature>
<reference evidence="2" key="3">
    <citation type="submission" date="2022-11" db="EMBL/GenBank/DDBJ databases">
        <title>Genomic repertoires linked with pathogenic potency of arthritogenic Prevotella copri isolated from the gut of rheumatoid arthritis patients.</title>
        <authorList>
            <person name="Nii T."/>
            <person name="Maeda Y."/>
            <person name="Motooka D."/>
            <person name="Naito M."/>
            <person name="Matsumoto Y."/>
            <person name="Ogawa T."/>
            <person name="Oguro-Igashira E."/>
            <person name="Kishikawa T."/>
            <person name="Yamashita M."/>
            <person name="Koizumi S."/>
            <person name="Kurakawa T."/>
            <person name="Okumura R."/>
            <person name="Kayama H."/>
            <person name="Murakami M."/>
            <person name="Sakaguchi T."/>
            <person name="Das B."/>
            <person name="Nakamura S."/>
            <person name="Okada Y."/>
            <person name="Kumanogoh A."/>
            <person name="Takeda K."/>
        </authorList>
    </citation>
    <scope>NUCLEOTIDE SEQUENCE</scope>
    <source>
        <strain evidence="2">H012_8</strain>
    </source>
</reference>
<dbReference type="OrthoDB" id="597977at2"/>
<dbReference type="AlphaFoldDB" id="A0A3R6ENN7"/>
<accession>A0A3R6ENN7</accession>
<evidence type="ECO:0000313" key="5">
    <source>
        <dbReference type="EMBL" id="RHL36624.1"/>
    </source>
</evidence>
<dbReference type="InterPro" id="IPR041657">
    <property type="entry name" value="HTH_17"/>
</dbReference>
<organism evidence="3 8">
    <name type="scientific">Segatella copri</name>
    <dbReference type="NCBI Taxonomy" id="165179"/>
    <lineage>
        <taxon>Bacteria</taxon>
        <taxon>Pseudomonadati</taxon>
        <taxon>Bacteroidota</taxon>
        <taxon>Bacteroidia</taxon>
        <taxon>Bacteroidales</taxon>
        <taxon>Prevotellaceae</taxon>
        <taxon>Segatella</taxon>
    </lineage>
</organism>
<keyword evidence="4" id="KW-0238">DNA-binding</keyword>
<dbReference type="Proteomes" id="UP000480425">
    <property type="component" value="Unassembled WGS sequence"/>
</dbReference>
<dbReference type="GO" id="GO:0003677">
    <property type="term" value="F:DNA binding"/>
    <property type="evidence" value="ECO:0007669"/>
    <property type="project" value="UniProtKB-KW"/>
</dbReference>
<reference evidence="6 7" key="1">
    <citation type="submission" date="2018-08" db="EMBL/GenBank/DDBJ databases">
        <title>A genome reference for cultivated species of the human gut microbiota.</title>
        <authorList>
            <person name="Zou Y."/>
            <person name="Xue W."/>
            <person name="Luo G."/>
        </authorList>
    </citation>
    <scope>NUCLEOTIDE SEQUENCE [LARGE SCALE GENOMIC DNA]</scope>
    <source>
        <strain evidence="4 7">AF12-50</strain>
        <strain evidence="5 6">AF38-11</strain>
    </source>
</reference>
<sequence>MEEAFKLLGPVEDVLNRIKCLEKWLFAGKDVLTLDEASVFLDASKSQLYKLTRTFAIPHYKPNGKTIYFSKEELVEWIKKHPVKTKEVYEQDAIRYVMNKPLKSR</sequence>
<evidence type="ECO:0000313" key="6">
    <source>
        <dbReference type="Proteomes" id="UP000283672"/>
    </source>
</evidence>
<comment type="caution">
    <text evidence="3">The sequence shown here is derived from an EMBL/GenBank/DDBJ whole genome shotgun (WGS) entry which is preliminary data.</text>
</comment>
<dbReference type="Pfam" id="PF12728">
    <property type="entry name" value="HTH_17"/>
    <property type="match status" value="1"/>
</dbReference>
<protein>
    <submittedName>
        <fullName evidence="4">DNA-binding protein</fullName>
    </submittedName>
    <submittedName>
        <fullName evidence="3">Helix-turn-helix domain-containing protein</fullName>
    </submittedName>
</protein>
<evidence type="ECO:0000313" key="8">
    <source>
        <dbReference type="Proteomes" id="UP000480425"/>
    </source>
</evidence>
<dbReference type="EMBL" id="QROP01000025">
    <property type="protein sequence ID" value="RHL36624.1"/>
    <property type="molecule type" value="Genomic_DNA"/>
</dbReference>
<proteinExistence type="predicted"/>
<dbReference type="NCBIfam" id="TIGR01764">
    <property type="entry name" value="excise"/>
    <property type="match status" value="1"/>
</dbReference>
<evidence type="ECO:0000259" key="1">
    <source>
        <dbReference type="Pfam" id="PF12728"/>
    </source>
</evidence>
<evidence type="ECO:0000313" key="4">
    <source>
        <dbReference type="EMBL" id="RGW40888.1"/>
    </source>
</evidence>
<dbReference type="Proteomes" id="UP000283672">
    <property type="component" value="Unassembled WGS sequence"/>
</dbReference>
<evidence type="ECO:0000313" key="2">
    <source>
        <dbReference type="EMBL" id="MCW4157090.1"/>
    </source>
</evidence>
<dbReference type="EMBL" id="JAPDVH010000002">
    <property type="protein sequence ID" value="MCW4157090.1"/>
    <property type="molecule type" value="Genomic_DNA"/>
</dbReference>
<dbReference type="Proteomes" id="UP000283785">
    <property type="component" value="Unassembled WGS sequence"/>
</dbReference>